<dbReference type="Proteomes" id="UP000225706">
    <property type="component" value="Unassembled WGS sequence"/>
</dbReference>
<dbReference type="PANTHER" id="PTHR13423:SF2">
    <property type="entry name" value="OUT AT FIRST PROTEIN HOMOLOG"/>
    <property type="match status" value="1"/>
</dbReference>
<organism evidence="5 6">
    <name type="scientific">Stylophora pistillata</name>
    <name type="common">Smooth cauliflower coral</name>
    <dbReference type="NCBI Taxonomy" id="50429"/>
    <lineage>
        <taxon>Eukaryota</taxon>
        <taxon>Metazoa</taxon>
        <taxon>Cnidaria</taxon>
        <taxon>Anthozoa</taxon>
        <taxon>Hexacorallia</taxon>
        <taxon>Scleractinia</taxon>
        <taxon>Astrocoeniina</taxon>
        <taxon>Pocilloporidae</taxon>
        <taxon>Stylophora</taxon>
    </lineage>
</organism>
<keyword evidence="2" id="KW-0732">Signal</keyword>
<gene>
    <name evidence="5" type="primary">oaf</name>
    <name evidence="5" type="ORF">AWC38_SpisGene8702</name>
</gene>
<evidence type="ECO:0000259" key="3">
    <source>
        <dbReference type="Pfam" id="PF14941"/>
    </source>
</evidence>
<dbReference type="AlphaFoldDB" id="A0A2B4S7I7"/>
<feature type="chain" id="PRO_5012473775" evidence="2">
    <location>
        <begin position="24"/>
        <end position="269"/>
    </location>
</feature>
<dbReference type="InterPro" id="IPR053894">
    <property type="entry name" value="OAF_N"/>
</dbReference>
<feature type="domain" description="Out at first protein BRICHOS-like" evidence="3">
    <location>
        <begin position="24"/>
        <end position="163"/>
    </location>
</feature>
<feature type="signal peptide" evidence="2">
    <location>
        <begin position="1"/>
        <end position="23"/>
    </location>
</feature>
<evidence type="ECO:0000313" key="6">
    <source>
        <dbReference type="Proteomes" id="UP000225706"/>
    </source>
</evidence>
<evidence type="ECO:0000313" key="5">
    <source>
        <dbReference type="EMBL" id="PFX26624.1"/>
    </source>
</evidence>
<dbReference type="PANTHER" id="PTHR13423">
    <property type="entry name" value="OUT AT FIRST"/>
    <property type="match status" value="1"/>
</dbReference>
<comment type="similarity">
    <text evidence="1">Belongs to the OAF family.</text>
</comment>
<accession>A0A2B4S7I7</accession>
<comment type="caution">
    <text evidence="5">The sequence shown here is derived from an EMBL/GenBank/DDBJ whole genome shotgun (WGS) entry which is preliminary data.</text>
</comment>
<evidence type="ECO:0000256" key="1">
    <source>
        <dbReference type="ARBA" id="ARBA00005786"/>
    </source>
</evidence>
<reference evidence="6" key="1">
    <citation type="journal article" date="2017" name="bioRxiv">
        <title>Comparative analysis of the genomes of Stylophora pistillata and Acropora digitifera provides evidence for extensive differences between species of corals.</title>
        <authorList>
            <person name="Voolstra C.R."/>
            <person name="Li Y."/>
            <person name="Liew Y.J."/>
            <person name="Baumgarten S."/>
            <person name="Zoccola D."/>
            <person name="Flot J.-F."/>
            <person name="Tambutte S."/>
            <person name="Allemand D."/>
            <person name="Aranda M."/>
        </authorList>
    </citation>
    <scope>NUCLEOTIDE SEQUENCE [LARGE SCALE GENOMIC DNA]</scope>
</reference>
<name>A0A2B4S7I7_STYPI</name>
<protein>
    <submittedName>
        <fullName evidence="5">Out at first protein</fullName>
    </submittedName>
</protein>
<dbReference type="OrthoDB" id="5947176at2759"/>
<keyword evidence="6" id="KW-1185">Reference proteome</keyword>
<feature type="domain" description="Out at first C-terminal" evidence="4">
    <location>
        <begin position="200"/>
        <end position="266"/>
    </location>
</feature>
<dbReference type="InterPro" id="IPR053897">
    <property type="entry name" value="Oaf_C"/>
</dbReference>
<evidence type="ECO:0000259" key="4">
    <source>
        <dbReference type="Pfam" id="PF22873"/>
    </source>
</evidence>
<sequence length="269" mass="30651">MAVAHFRLSFLLFLAFLVQNGSFSLVVNIKSKDDEIVQQTFSADPEKDFVIIEYKNNEDRFVSVYIDFRQKRKIFQVVVLGEMDKAESSYEAMCFVAELKDEEFISSDAMSKLRQKNPSTIRVPEEDLDSESHIMDHVVILDANVTEGTINQLCKDAGKVLFSGANTKLLLSGNSTREDLDKLELASQDQTGFTKVLKPCKNTPELSAECICRVEICLSWYPCHLKLCQGEDDNGQPTEYRCGIKTCGKCYDFDFYVGERRQCFWDTNS</sequence>
<dbReference type="Pfam" id="PF14941">
    <property type="entry name" value="OAF_N"/>
    <property type="match status" value="1"/>
</dbReference>
<dbReference type="InterPro" id="IPR026315">
    <property type="entry name" value="Oaf"/>
</dbReference>
<dbReference type="Pfam" id="PF22873">
    <property type="entry name" value="OAF_C"/>
    <property type="match status" value="1"/>
</dbReference>
<dbReference type="EMBL" id="LSMT01000121">
    <property type="protein sequence ID" value="PFX26624.1"/>
    <property type="molecule type" value="Genomic_DNA"/>
</dbReference>
<evidence type="ECO:0000256" key="2">
    <source>
        <dbReference type="SAM" id="SignalP"/>
    </source>
</evidence>
<proteinExistence type="inferred from homology"/>